<dbReference type="AlphaFoldDB" id="A0A6A6CVU8"/>
<proteinExistence type="predicted"/>
<dbReference type="EMBL" id="ML993583">
    <property type="protein sequence ID" value="KAF2171264.1"/>
    <property type="molecule type" value="Genomic_DNA"/>
</dbReference>
<protein>
    <submittedName>
        <fullName evidence="1">Uncharacterized protein</fullName>
    </submittedName>
</protein>
<evidence type="ECO:0000313" key="2">
    <source>
        <dbReference type="Proteomes" id="UP000799537"/>
    </source>
</evidence>
<name>A0A6A6CVU8_ZASCE</name>
<organism evidence="1 2">
    <name type="scientific">Zasmidium cellare ATCC 36951</name>
    <dbReference type="NCBI Taxonomy" id="1080233"/>
    <lineage>
        <taxon>Eukaryota</taxon>
        <taxon>Fungi</taxon>
        <taxon>Dikarya</taxon>
        <taxon>Ascomycota</taxon>
        <taxon>Pezizomycotina</taxon>
        <taxon>Dothideomycetes</taxon>
        <taxon>Dothideomycetidae</taxon>
        <taxon>Mycosphaerellales</taxon>
        <taxon>Mycosphaerellaceae</taxon>
        <taxon>Zasmidium</taxon>
    </lineage>
</organism>
<dbReference type="OrthoDB" id="3813486at2759"/>
<sequence>MQNSSATLLGLPTELRLDIYHQVFQQHSDIKPLDGFKLQRHYPPRPNGLQGSYIRVNDVRSQPACFSIPWLNLMLSCRAIAEEMKQYMESASYRDTEQNHTLEIDLGPATQGEVSSWMTATWRRIPCPPQQMRRLIVHCNGAAQAVIPALNLFLHCGISMDRRHPLQEHLALDELTINVLSTRALAVPDQTPGFEPVDEQIRCKPEFEYVHTVLSNYHRTGKLSGYLKKVYISGREENAEFEVVHPFKPGFHNFPWGVNEGR</sequence>
<evidence type="ECO:0000313" key="1">
    <source>
        <dbReference type="EMBL" id="KAF2171264.1"/>
    </source>
</evidence>
<keyword evidence="2" id="KW-1185">Reference proteome</keyword>
<reference evidence="1" key="1">
    <citation type="journal article" date="2020" name="Stud. Mycol.">
        <title>101 Dothideomycetes genomes: a test case for predicting lifestyles and emergence of pathogens.</title>
        <authorList>
            <person name="Haridas S."/>
            <person name="Albert R."/>
            <person name="Binder M."/>
            <person name="Bloem J."/>
            <person name="Labutti K."/>
            <person name="Salamov A."/>
            <person name="Andreopoulos B."/>
            <person name="Baker S."/>
            <person name="Barry K."/>
            <person name="Bills G."/>
            <person name="Bluhm B."/>
            <person name="Cannon C."/>
            <person name="Castanera R."/>
            <person name="Culley D."/>
            <person name="Daum C."/>
            <person name="Ezra D."/>
            <person name="Gonzalez J."/>
            <person name="Henrissat B."/>
            <person name="Kuo A."/>
            <person name="Liang C."/>
            <person name="Lipzen A."/>
            <person name="Lutzoni F."/>
            <person name="Magnuson J."/>
            <person name="Mondo S."/>
            <person name="Nolan M."/>
            <person name="Ohm R."/>
            <person name="Pangilinan J."/>
            <person name="Park H.-J."/>
            <person name="Ramirez L."/>
            <person name="Alfaro M."/>
            <person name="Sun H."/>
            <person name="Tritt A."/>
            <person name="Yoshinaga Y."/>
            <person name="Zwiers L.-H."/>
            <person name="Turgeon B."/>
            <person name="Goodwin S."/>
            <person name="Spatafora J."/>
            <person name="Crous P."/>
            <person name="Grigoriev I."/>
        </authorList>
    </citation>
    <scope>NUCLEOTIDE SEQUENCE</scope>
    <source>
        <strain evidence="1">ATCC 36951</strain>
    </source>
</reference>
<dbReference type="Proteomes" id="UP000799537">
    <property type="component" value="Unassembled WGS sequence"/>
</dbReference>
<gene>
    <name evidence="1" type="ORF">M409DRAFT_50728</name>
</gene>
<dbReference type="RefSeq" id="XP_033672153.1">
    <property type="nucleotide sequence ID" value="XM_033811610.1"/>
</dbReference>
<accession>A0A6A6CVU8</accession>
<dbReference type="GeneID" id="54564882"/>